<evidence type="ECO:0000256" key="11">
    <source>
        <dbReference type="SAM" id="SignalP"/>
    </source>
</evidence>
<feature type="coiled-coil region" evidence="9">
    <location>
        <begin position="132"/>
        <end position="159"/>
    </location>
</feature>
<comment type="function">
    <text evidence="1">VSG forms a coat on the surface of the parasite. The trypanosome evades the immune response of the host by expressing a series of antigenically distinct VSGs from an estimated 1000 VSG genes.</text>
</comment>
<keyword evidence="4" id="KW-0336">GPI-anchor</keyword>
<keyword evidence="9" id="KW-0175">Coiled coil</keyword>
<comment type="subcellular location">
    <subcellularLocation>
        <location evidence="2">Cell membrane</location>
        <topology evidence="2">Lipid-anchor</topology>
        <topology evidence="2">GPI-anchor</topology>
    </subcellularLocation>
</comment>
<feature type="signal peptide" evidence="11">
    <location>
        <begin position="1"/>
        <end position="18"/>
    </location>
</feature>
<evidence type="ECO:0000256" key="5">
    <source>
        <dbReference type="ARBA" id="ARBA00022729"/>
    </source>
</evidence>
<accession>A0A1J0R7D9</accession>
<evidence type="ECO:0000256" key="3">
    <source>
        <dbReference type="ARBA" id="ARBA00022475"/>
    </source>
</evidence>
<dbReference type="VEuPathDB" id="TriTrypDB:Tb427_090009900"/>
<dbReference type="EMBL" id="KX699842">
    <property type="protein sequence ID" value="APD73798.1"/>
    <property type="molecule type" value="Genomic_DNA"/>
</dbReference>
<evidence type="ECO:0000256" key="9">
    <source>
        <dbReference type="SAM" id="Coils"/>
    </source>
</evidence>
<organism evidence="13">
    <name type="scientific">Trypanosoma brucei</name>
    <dbReference type="NCBI Taxonomy" id="5691"/>
    <lineage>
        <taxon>Eukaryota</taxon>
        <taxon>Discoba</taxon>
        <taxon>Euglenozoa</taxon>
        <taxon>Kinetoplastea</taxon>
        <taxon>Metakinetoplastina</taxon>
        <taxon>Trypanosomatida</taxon>
        <taxon>Trypanosomatidae</taxon>
        <taxon>Trypanosoma</taxon>
    </lineage>
</organism>
<dbReference type="Pfam" id="PF13206">
    <property type="entry name" value="VSG_B"/>
    <property type="match status" value="1"/>
</dbReference>
<proteinExistence type="predicted"/>
<dbReference type="GO" id="GO:0098552">
    <property type="term" value="C:side of membrane"/>
    <property type="evidence" value="ECO:0007669"/>
    <property type="project" value="UniProtKB-KW"/>
</dbReference>
<keyword evidence="6" id="KW-0472">Membrane</keyword>
<keyword evidence="5 11" id="KW-0732">Signal</keyword>
<dbReference type="AlphaFoldDB" id="A0A1J0R7D9"/>
<protein>
    <submittedName>
        <fullName evidence="13">Variant surface glycoprotein 1125.1627</fullName>
    </submittedName>
</protein>
<evidence type="ECO:0000256" key="7">
    <source>
        <dbReference type="ARBA" id="ARBA00023180"/>
    </source>
</evidence>
<sequence>MICIFTLVFLSISFVANGAKNDNGAEFVALCSLLSLKDSVDTITALTENTTAKTAEEELTMLNTSAAPESYLKDKDGELKESKPDEKRQKNLRGKKLEKLDKPEGRPPRIKYRRLQNDAVRTAAGLQLNTLLQRETELVASYKTANKEAEELVAEAKRSILDALYTTRKDNFDQKGLDKTVQKNCGGNAGHQEVGKCITYDLVCLCIPQDNTDTDRTRTGELKPERVAEANRRTHSAAAYQTLGTAYKTDKKIS</sequence>
<feature type="region of interest" description="Disordered" evidence="10">
    <location>
        <begin position="63"/>
        <end position="108"/>
    </location>
</feature>
<evidence type="ECO:0000313" key="13">
    <source>
        <dbReference type="EMBL" id="APD73798.1"/>
    </source>
</evidence>
<evidence type="ECO:0000256" key="4">
    <source>
        <dbReference type="ARBA" id="ARBA00022622"/>
    </source>
</evidence>
<keyword evidence="3" id="KW-1003">Cell membrane</keyword>
<evidence type="ECO:0000256" key="8">
    <source>
        <dbReference type="ARBA" id="ARBA00023288"/>
    </source>
</evidence>
<keyword evidence="8" id="KW-0449">Lipoprotein</keyword>
<name>A0A1J0R7D9_9TRYP</name>
<dbReference type="GO" id="GO:0005886">
    <property type="term" value="C:plasma membrane"/>
    <property type="evidence" value="ECO:0007669"/>
    <property type="project" value="UniProtKB-SubCell"/>
</dbReference>
<feature type="domain" description="Trypanosome variant surface glycoprotein B-type N-terminal" evidence="12">
    <location>
        <begin position="15"/>
        <end position="216"/>
    </location>
</feature>
<evidence type="ECO:0000256" key="1">
    <source>
        <dbReference type="ARBA" id="ARBA00002523"/>
    </source>
</evidence>
<reference evidence="13" key="1">
    <citation type="submission" date="2016-08" db="EMBL/GenBank/DDBJ databases">
        <title>VSG repertoire of Trypanosoma brucei EATRO 1125.</title>
        <authorList>
            <person name="Cross G.A."/>
        </authorList>
    </citation>
    <scope>NUCLEOTIDE SEQUENCE</scope>
    <source>
        <strain evidence="13">EATRO 1125</strain>
    </source>
</reference>
<dbReference type="VEuPathDB" id="TriTrypDB:Tb927.9.270"/>
<evidence type="ECO:0000256" key="6">
    <source>
        <dbReference type="ARBA" id="ARBA00023136"/>
    </source>
</evidence>
<evidence type="ECO:0000256" key="10">
    <source>
        <dbReference type="SAM" id="MobiDB-lite"/>
    </source>
</evidence>
<feature type="chain" id="PRO_5011977894" evidence="11">
    <location>
        <begin position="19"/>
        <end position="254"/>
    </location>
</feature>
<feature type="compositionally biased region" description="Basic and acidic residues" evidence="10">
    <location>
        <begin position="71"/>
        <end position="107"/>
    </location>
</feature>
<evidence type="ECO:0000259" key="12">
    <source>
        <dbReference type="Pfam" id="PF13206"/>
    </source>
</evidence>
<dbReference type="InterPro" id="IPR025932">
    <property type="entry name" value="Trypano_VSG_B_N_dom"/>
</dbReference>
<keyword evidence="7" id="KW-0325">Glycoprotein</keyword>
<evidence type="ECO:0000256" key="2">
    <source>
        <dbReference type="ARBA" id="ARBA00004609"/>
    </source>
</evidence>